<evidence type="ECO:0000313" key="3">
    <source>
        <dbReference type="EMBL" id="KIY62810.1"/>
    </source>
</evidence>
<keyword evidence="4" id="KW-1185">Reference proteome</keyword>
<dbReference type="Proteomes" id="UP000054007">
    <property type="component" value="Unassembled WGS sequence"/>
</dbReference>
<dbReference type="PANTHER" id="PTHR12135:SF0">
    <property type="entry name" value="DNA REPAIR PROTEIN COMPLEMENTING XP-C CELLS"/>
    <property type="match status" value="1"/>
</dbReference>
<dbReference type="InterPro" id="IPR004583">
    <property type="entry name" value="DNA_repair_Rad4"/>
</dbReference>
<dbReference type="GO" id="GO:0006298">
    <property type="term" value="P:mismatch repair"/>
    <property type="evidence" value="ECO:0007669"/>
    <property type="project" value="TreeGrafter"/>
</dbReference>
<evidence type="ECO:0000313" key="4">
    <source>
        <dbReference type="Proteomes" id="UP000054007"/>
    </source>
</evidence>
<accession>A0A0D7AXV9</accession>
<dbReference type="GO" id="GO:0005737">
    <property type="term" value="C:cytoplasm"/>
    <property type="evidence" value="ECO:0007669"/>
    <property type="project" value="TreeGrafter"/>
</dbReference>
<name>A0A0D7AXV9_9AGAR</name>
<feature type="non-terminal residue" evidence="3">
    <location>
        <position position="330"/>
    </location>
</feature>
<reference evidence="3 4" key="1">
    <citation type="journal article" date="2015" name="Fungal Genet. Biol.">
        <title>Evolution of novel wood decay mechanisms in Agaricales revealed by the genome sequences of Fistulina hepatica and Cylindrobasidium torrendii.</title>
        <authorList>
            <person name="Floudas D."/>
            <person name="Held B.W."/>
            <person name="Riley R."/>
            <person name="Nagy L.G."/>
            <person name="Koehler G."/>
            <person name="Ransdell A.S."/>
            <person name="Younus H."/>
            <person name="Chow J."/>
            <person name="Chiniquy J."/>
            <person name="Lipzen A."/>
            <person name="Tritt A."/>
            <person name="Sun H."/>
            <person name="Haridas S."/>
            <person name="LaButti K."/>
            <person name="Ohm R.A."/>
            <person name="Kues U."/>
            <person name="Blanchette R.A."/>
            <person name="Grigoriev I.V."/>
            <person name="Minto R.E."/>
            <person name="Hibbett D.S."/>
        </authorList>
    </citation>
    <scope>NUCLEOTIDE SEQUENCE [LARGE SCALE GENOMIC DNA]</scope>
    <source>
        <strain evidence="3 4">FP15055 ss-10</strain>
    </source>
</reference>
<protein>
    <submittedName>
        <fullName evidence="3">Rad4-domain-containing protein</fullName>
    </submittedName>
</protein>
<dbReference type="AlphaFoldDB" id="A0A0D7AXV9"/>
<feature type="compositionally biased region" description="Basic residues" evidence="1">
    <location>
        <begin position="222"/>
        <end position="245"/>
    </location>
</feature>
<organism evidence="3 4">
    <name type="scientific">Cylindrobasidium torrendii FP15055 ss-10</name>
    <dbReference type="NCBI Taxonomy" id="1314674"/>
    <lineage>
        <taxon>Eukaryota</taxon>
        <taxon>Fungi</taxon>
        <taxon>Dikarya</taxon>
        <taxon>Basidiomycota</taxon>
        <taxon>Agaricomycotina</taxon>
        <taxon>Agaricomycetes</taxon>
        <taxon>Agaricomycetidae</taxon>
        <taxon>Agaricales</taxon>
        <taxon>Marasmiineae</taxon>
        <taxon>Physalacriaceae</taxon>
        <taxon>Cylindrobasidium</taxon>
    </lineage>
</organism>
<dbReference type="Gene3D" id="3.90.260.10">
    <property type="entry name" value="Transglutaminase-like"/>
    <property type="match status" value="1"/>
</dbReference>
<dbReference type="EMBL" id="KN880746">
    <property type="protein sequence ID" value="KIY62810.1"/>
    <property type="molecule type" value="Genomic_DNA"/>
</dbReference>
<evidence type="ECO:0000259" key="2">
    <source>
        <dbReference type="Pfam" id="PF03835"/>
    </source>
</evidence>
<evidence type="ECO:0000256" key="1">
    <source>
        <dbReference type="SAM" id="MobiDB-lite"/>
    </source>
</evidence>
<dbReference type="OrthoDB" id="3060288at2759"/>
<dbReference type="SUPFAM" id="SSF54001">
    <property type="entry name" value="Cysteine proteinases"/>
    <property type="match status" value="1"/>
</dbReference>
<dbReference type="PANTHER" id="PTHR12135">
    <property type="entry name" value="DNA REPAIR PROTEIN XP-C / RAD4"/>
    <property type="match status" value="1"/>
</dbReference>
<dbReference type="InterPro" id="IPR036985">
    <property type="entry name" value="Transglutaminase-like_sf"/>
</dbReference>
<gene>
    <name evidence="3" type="ORF">CYLTODRAFT_163477</name>
</gene>
<dbReference type="GO" id="GO:0000111">
    <property type="term" value="C:nucleotide-excision repair factor 2 complex"/>
    <property type="evidence" value="ECO:0007669"/>
    <property type="project" value="TreeGrafter"/>
</dbReference>
<dbReference type="GO" id="GO:0003684">
    <property type="term" value="F:damaged DNA binding"/>
    <property type="evidence" value="ECO:0007669"/>
    <property type="project" value="InterPro"/>
</dbReference>
<sequence>MRNQVSHEERLRRIVCHKLHTICLTANAMARNRWLNDDLLQARLLSLTPLDVQMSFSAITKARYPNAGERGHRFEKALTKLVEWWSGVFFQAEPEGHIRNRTYEAVTTRMDVPDYRGKLRQDLETDALVELLEDILDDEGEIIRAPKSLMKHALMQSGCRDTGAQLFTALCRALDLPTRLIASIQSVPWKVNVDKPKAPSKPKKKTDSDVDSVQSEATSHKPTIKLRKTPHKGHILGKKPKIPPPKRKEDALYMPPVFWTEVYSRADGRWIPIDPLRAITNNRKVFDPTGASTENRMVYVLAFEEDGYVRDITRKYAREFSAKAGKLRKG</sequence>
<dbReference type="Pfam" id="PF03835">
    <property type="entry name" value="Rad4"/>
    <property type="match status" value="1"/>
</dbReference>
<dbReference type="GO" id="GO:0006289">
    <property type="term" value="P:nucleotide-excision repair"/>
    <property type="evidence" value="ECO:0007669"/>
    <property type="project" value="InterPro"/>
</dbReference>
<feature type="domain" description="Rad4/PNGase transglutaminase-like fold" evidence="2">
    <location>
        <begin position="246"/>
        <end position="328"/>
    </location>
</feature>
<dbReference type="InterPro" id="IPR018325">
    <property type="entry name" value="Rad4/PNGase_transGLS-fold"/>
</dbReference>
<dbReference type="InterPro" id="IPR038765">
    <property type="entry name" value="Papain-like_cys_pep_sf"/>
</dbReference>
<dbReference type="STRING" id="1314674.A0A0D7AXV9"/>
<feature type="region of interest" description="Disordered" evidence="1">
    <location>
        <begin position="192"/>
        <end position="247"/>
    </location>
</feature>
<dbReference type="GO" id="GO:0071942">
    <property type="term" value="C:XPC complex"/>
    <property type="evidence" value="ECO:0007669"/>
    <property type="project" value="TreeGrafter"/>
</dbReference>
<dbReference type="GO" id="GO:0003697">
    <property type="term" value="F:single-stranded DNA binding"/>
    <property type="evidence" value="ECO:0007669"/>
    <property type="project" value="TreeGrafter"/>
</dbReference>
<proteinExistence type="predicted"/>